<feature type="region of interest" description="Disordered" evidence="1">
    <location>
        <begin position="1"/>
        <end position="147"/>
    </location>
</feature>
<name>A0AAD8YC93_9STRA</name>
<feature type="region of interest" description="Disordered" evidence="1">
    <location>
        <begin position="168"/>
        <end position="187"/>
    </location>
</feature>
<feature type="compositionally biased region" description="Polar residues" evidence="1">
    <location>
        <begin position="243"/>
        <end position="253"/>
    </location>
</feature>
<reference evidence="2" key="1">
    <citation type="submission" date="2023-06" db="EMBL/GenBank/DDBJ databases">
        <title>Survivors Of The Sea: Transcriptome response of Skeletonema marinoi to long-term dormancy.</title>
        <authorList>
            <person name="Pinder M.I.M."/>
            <person name="Kourtchenko O."/>
            <person name="Robertson E.K."/>
            <person name="Larsson T."/>
            <person name="Maumus F."/>
            <person name="Osuna-Cruz C.M."/>
            <person name="Vancaester E."/>
            <person name="Stenow R."/>
            <person name="Vandepoele K."/>
            <person name="Ploug H."/>
            <person name="Bruchert V."/>
            <person name="Godhe A."/>
            <person name="Topel M."/>
        </authorList>
    </citation>
    <scope>NUCLEOTIDE SEQUENCE</scope>
    <source>
        <strain evidence="2">R05AC</strain>
    </source>
</reference>
<evidence type="ECO:0000313" key="2">
    <source>
        <dbReference type="EMBL" id="KAK1742651.1"/>
    </source>
</evidence>
<feature type="region of interest" description="Disordered" evidence="1">
    <location>
        <begin position="221"/>
        <end position="321"/>
    </location>
</feature>
<feature type="compositionally biased region" description="Low complexity" evidence="1">
    <location>
        <begin position="59"/>
        <end position="71"/>
    </location>
</feature>
<feature type="compositionally biased region" description="Basic residues" evidence="1">
    <location>
        <begin position="171"/>
        <end position="183"/>
    </location>
</feature>
<organism evidence="2 3">
    <name type="scientific">Skeletonema marinoi</name>
    <dbReference type="NCBI Taxonomy" id="267567"/>
    <lineage>
        <taxon>Eukaryota</taxon>
        <taxon>Sar</taxon>
        <taxon>Stramenopiles</taxon>
        <taxon>Ochrophyta</taxon>
        <taxon>Bacillariophyta</taxon>
        <taxon>Coscinodiscophyceae</taxon>
        <taxon>Thalassiosirophycidae</taxon>
        <taxon>Thalassiosirales</taxon>
        <taxon>Skeletonemataceae</taxon>
        <taxon>Skeletonema</taxon>
        <taxon>Skeletonema marinoi-dohrnii complex</taxon>
    </lineage>
</organism>
<feature type="region of interest" description="Disordered" evidence="1">
    <location>
        <begin position="333"/>
        <end position="360"/>
    </location>
</feature>
<feature type="compositionally biased region" description="Low complexity" evidence="1">
    <location>
        <begin position="300"/>
        <end position="310"/>
    </location>
</feature>
<accession>A0AAD8YC93</accession>
<feature type="region of interest" description="Disordered" evidence="1">
    <location>
        <begin position="712"/>
        <end position="777"/>
    </location>
</feature>
<dbReference type="EMBL" id="JATAAI010000010">
    <property type="protein sequence ID" value="KAK1742651.1"/>
    <property type="molecule type" value="Genomic_DNA"/>
</dbReference>
<feature type="compositionally biased region" description="Low complexity" evidence="1">
    <location>
        <begin position="103"/>
        <end position="147"/>
    </location>
</feature>
<keyword evidence="3" id="KW-1185">Reference proteome</keyword>
<feature type="compositionally biased region" description="Polar residues" evidence="1">
    <location>
        <begin position="726"/>
        <end position="736"/>
    </location>
</feature>
<proteinExistence type="predicted"/>
<feature type="compositionally biased region" description="Low complexity" evidence="1">
    <location>
        <begin position="754"/>
        <end position="770"/>
    </location>
</feature>
<feature type="compositionally biased region" description="Low complexity" evidence="1">
    <location>
        <begin position="254"/>
        <end position="265"/>
    </location>
</feature>
<sequence length="1041" mass="113664">MVSSRGVLPTRKNRAAKEDAAVTQGLTADVKGSSIESRQMSRAGDRQSRGGEEARMDYNNNTSSASANDATKQSFVMDDIPTIDTSNMPPAYDRNPPSRRGASPSIITSRRGRSRSPVGYSNNPSGAAAASRPSSRNGSSGRPLSRNDISSAAFAAGEAAAGVMDPYARQQSHHHPQLMHARARSPSPVNRFPTLALSFEVSPQQSMSFMGDGCSFDWNAGSQQQHAAVGRRSPSPPQQQQQHYNYGRSSSPLQASRAASRNSQALFPEHQILSSRSREYFGTQGGNSSNNNRGERRTIRSPSPNPNRSSVFRGSPSQGSAANRLPAELMLALDDTPPSSPVAPKQKKAMEDKKSNQSTTMVSSNAAAAAAAAATIDKELSATQDVAFENIQFDGIMPEGDYLANLSLRKSYDLEQVFSFMNENKEDKNSRDPMKLGNSSFANFASTLMCNSNEVGDRAKPQHPVIQSIASQNSNMGLTPIHSFNDAQVDQVDGVELGRFLQNAPIMQDDGPTETGGQYWAYNQSSAPAAMHTQTPPSYNNVYTDEPNVNKYAPSSGPAPAIPTLGHSSLATSTQVKVSTRHTVQPTINLSSKSDFFALLRKMAPAFMGFRFTLPEMSEPAPEPKEDVKTVSLYRPTEGQMVIARRRVNSSVCAFGGVIAHRVVSFDTSREDIKVEVEEKRKYDENLSMRYFMKENCVSWDVELHDVIKPSAKKAKTGESKVPATPKSTVTKNNPLASPYCAPVTPKSPGQAGDNNNKSDNNNNSNNNNNKDGEKKGKTKYRCKLCGLPKQNHTCTYKSKVVRSIGTQVYPVVNAFVSNEPGLLAPALSEMNNFTSMLSQDTSTAPASHVYRMPYNGYNGPITPDSHWSPTTPGGLSTMSSCDPGTPRTPNSPYSNNFRKRDYSVMSRTMTHTSTPGGYSPRSKPPQDSMFRDTMEIKMEQFRTVRVNAAEKVLQPYQYPLVPTPYDQRKEMGDTLFALSKEVPSLADSCASILREARERDEWDQAVAELTTQVLVVLKCEEEDYNLEGLMRHLNGLGIAC</sequence>
<dbReference type="Proteomes" id="UP001224775">
    <property type="component" value="Unassembled WGS sequence"/>
</dbReference>
<protein>
    <submittedName>
        <fullName evidence="2">Uncharacterized protein</fullName>
    </submittedName>
</protein>
<evidence type="ECO:0000256" key="1">
    <source>
        <dbReference type="SAM" id="MobiDB-lite"/>
    </source>
</evidence>
<dbReference type="AlphaFoldDB" id="A0AAD8YC93"/>
<feature type="region of interest" description="Disordered" evidence="1">
    <location>
        <begin position="866"/>
        <end position="898"/>
    </location>
</feature>
<evidence type="ECO:0000313" key="3">
    <source>
        <dbReference type="Proteomes" id="UP001224775"/>
    </source>
</evidence>
<feature type="compositionally biased region" description="Polar residues" evidence="1">
    <location>
        <begin position="866"/>
        <end position="897"/>
    </location>
</feature>
<gene>
    <name evidence="2" type="ORF">QTG54_006248</name>
</gene>
<feature type="region of interest" description="Disordered" evidence="1">
    <location>
        <begin position="909"/>
        <end position="928"/>
    </location>
</feature>
<feature type="compositionally biased region" description="Basic and acidic residues" evidence="1">
    <location>
        <begin position="43"/>
        <end position="56"/>
    </location>
</feature>
<comment type="caution">
    <text evidence="2">The sequence shown here is derived from an EMBL/GenBank/DDBJ whole genome shotgun (WGS) entry which is preliminary data.</text>
</comment>